<evidence type="ECO:0000256" key="1">
    <source>
        <dbReference type="SAM" id="Phobius"/>
    </source>
</evidence>
<dbReference type="SUPFAM" id="SSF48452">
    <property type="entry name" value="TPR-like"/>
    <property type="match status" value="1"/>
</dbReference>
<name>A0A7K0EFH0_9BACT</name>
<dbReference type="RefSeq" id="WP_154173133.1">
    <property type="nucleotide sequence ID" value="NZ_WJXZ01000001.1"/>
</dbReference>
<proteinExistence type="predicted"/>
<evidence type="ECO:0000313" key="3">
    <source>
        <dbReference type="Proteomes" id="UP000441754"/>
    </source>
</evidence>
<keyword evidence="1" id="KW-0472">Membrane</keyword>
<dbReference type="InterPro" id="IPR011990">
    <property type="entry name" value="TPR-like_helical_dom_sf"/>
</dbReference>
<sequence>MTSDNDMNEMDQIEAYLAGRLAPAERQQVEEKIQSDSGFSKKVESMRQVTQLLRRADIQQRTQVTLQNLYRQRRQRSRRLTYWYGSGLTTLAACLAFAFYLAFTDVHLPVIEDDLLIVRGREMEERALTSEQSAYGSLLAGQQALKQGNYLKATNYLEKTLRFTDLRPYYREAAQWYLVLAYLYSDQPRRAEGYYQQLQTTDQPQYVVNSIDRWKVYVQIQRQKLL</sequence>
<feature type="transmembrane region" description="Helical" evidence="1">
    <location>
        <begin position="81"/>
        <end position="103"/>
    </location>
</feature>
<evidence type="ECO:0008006" key="4">
    <source>
        <dbReference type="Google" id="ProtNLM"/>
    </source>
</evidence>
<dbReference type="EMBL" id="WJXZ01000001">
    <property type="protein sequence ID" value="MRS60321.1"/>
    <property type="molecule type" value="Genomic_DNA"/>
</dbReference>
<keyword evidence="1" id="KW-0812">Transmembrane</keyword>
<comment type="caution">
    <text evidence="2">The sequence shown here is derived from an EMBL/GenBank/DDBJ whole genome shotgun (WGS) entry which is preliminary data.</text>
</comment>
<keyword evidence="3" id="KW-1185">Reference proteome</keyword>
<reference evidence="2 3" key="1">
    <citation type="journal article" date="2018" name="Antonie Van Leeuwenhoek">
        <title>Larkinella terrae sp. nov., isolated from soil on Jeju Island, South Korea.</title>
        <authorList>
            <person name="Ten L.N."/>
            <person name="Jeon J."/>
            <person name="Park S.J."/>
            <person name="Park S."/>
            <person name="Lee S.Y."/>
            <person name="Kim M.K."/>
            <person name="Jung H.Y."/>
        </authorList>
    </citation>
    <scope>NUCLEOTIDE SEQUENCE [LARGE SCALE GENOMIC DNA]</scope>
    <source>
        <strain evidence="2 3">KCTC 52001</strain>
    </source>
</reference>
<organism evidence="2 3">
    <name type="scientific">Larkinella terrae</name>
    <dbReference type="NCBI Taxonomy" id="2025311"/>
    <lineage>
        <taxon>Bacteria</taxon>
        <taxon>Pseudomonadati</taxon>
        <taxon>Bacteroidota</taxon>
        <taxon>Cytophagia</taxon>
        <taxon>Cytophagales</taxon>
        <taxon>Spirosomataceae</taxon>
        <taxon>Larkinella</taxon>
    </lineage>
</organism>
<evidence type="ECO:0000313" key="2">
    <source>
        <dbReference type="EMBL" id="MRS60321.1"/>
    </source>
</evidence>
<accession>A0A7K0EFH0</accession>
<protein>
    <recommendedName>
        <fullName evidence="4">Tetratricopeptide repeat protein</fullName>
    </recommendedName>
</protein>
<gene>
    <name evidence="2" type="ORF">GJJ30_03380</name>
</gene>
<dbReference type="Proteomes" id="UP000441754">
    <property type="component" value="Unassembled WGS sequence"/>
</dbReference>
<dbReference type="OrthoDB" id="821231at2"/>
<dbReference type="AlphaFoldDB" id="A0A7K0EFH0"/>
<keyword evidence="1" id="KW-1133">Transmembrane helix</keyword>